<protein>
    <recommendedName>
        <fullName evidence="2">Type II secretion system protein H</fullName>
    </recommendedName>
    <alternativeName>
        <fullName evidence="10">General secretion pathway protein H</fullName>
    </alternativeName>
</protein>
<keyword evidence="3" id="KW-1003">Cell membrane</keyword>
<comment type="subcellular location">
    <subcellularLocation>
        <location evidence="1">Cell inner membrane</location>
        <topology evidence="1">Single-pass membrane protein</topology>
    </subcellularLocation>
</comment>
<evidence type="ECO:0000256" key="4">
    <source>
        <dbReference type="ARBA" id="ARBA00022481"/>
    </source>
</evidence>
<evidence type="ECO:0000256" key="7">
    <source>
        <dbReference type="ARBA" id="ARBA00022989"/>
    </source>
</evidence>
<comment type="caution">
    <text evidence="12">The sequence shown here is derived from an EMBL/GenBank/DDBJ whole genome shotgun (WGS) entry which is preliminary data.</text>
</comment>
<dbReference type="SUPFAM" id="SSF54523">
    <property type="entry name" value="Pili subunits"/>
    <property type="match status" value="1"/>
</dbReference>
<evidence type="ECO:0000256" key="2">
    <source>
        <dbReference type="ARBA" id="ARBA00021549"/>
    </source>
</evidence>
<proteinExistence type="inferred from homology"/>
<dbReference type="Gene3D" id="3.55.40.10">
    <property type="entry name" value="minor pseudopilin epsh domain"/>
    <property type="match status" value="1"/>
</dbReference>
<comment type="similarity">
    <text evidence="9">Belongs to the GSP H family.</text>
</comment>
<evidence type="ECO:0000256" key="8">
    <source>
        <dbReference type="ARBA" id="ARBA00023136"/>
    </source>
</evidence>
<gene>
    <name evidence="12" type="ORF">K6Y31_02205</name>
</gene>
<keyword evidence="13" id="KW-1185">Reference proteome</keyword>
<keyword evidence="7" id="KW-1133">Transmembrane helix</keyword>
<dbReference type="InterPro" id="IPR045584">
    <property type="entry name" value="Pilin-like"/>
</dbReference>
<organism evidence="12 13">
    <name type="scientific">Motilimonas cestriensis</name>
    <dbReference type="NCBI Taxonomy" id="2742685"/>
    <lineage>
        <taxon>Bacteria</taxon>
        <taxon>Pseudomonadati</taxon>
        <taxon>Pseudomonadota</taxon>
        <taxon>Gammaproteobacteria</taxon>
        <taxon>Alteromonadales</taxon>
        <taxon>Alteromonadales genera incertae sedis</taxon>
        <taxon>Motilimonas</taxon>
    </lineage>
</organism>
<evidence type="ECO:0000256" key="5">
    <source>
        <dbReference type="ARBA" id="ARBA00022519"/>
    </source>
</evidence>
<keyword evidence="5" id="KW-0997">Cell inner membrane</keyword>
<evidence type="ECO:0000256" key="1">
    <source>
        <dbReference type="ARBA" id="ARBA00004377"/>
    </source>
</evidence>
<evidence type="ECO:0000313" key="13">
    <source>
        <dbReference type="Proteomes" id="UP001201273"/>
    </source>
</evidence>
<keyword evidence="6" id="KW-0812">Transmembrane</keyword>
<keyword evidence="4" id="KW-0488">Methylation</keyword>
<name>A0ABS8W3V4_9GAMM</name>
<dbReference type="Proteomes" id="UP001201273">
    <property type="component" value="Unassembled WGS sequence"/>
</dbReference>
<reference evidence="12 13" key="1">
    <citation type="journal article" date="2022" name="Environ. Microbiol. Rep.">
        <title>Eco-phylogenetic analyses reveal divergent evolution of vitamin B12 metabolism in the marine bacterial family 'Psychromonadaceae'.</title>
        <authorList>
            <person name="Jin X."/>
            <person name="Yang Y."/>
            <person name="Cao H."/>
            <person name="Gao B."/>
            <person name="Zhao Z."/>
        </authorList>
    </citation>
    <scope>NUCLEOTIDE SEQUENCE [LARGE SCALE GENOMIC DNA]</scope>
    <source>
        <strain evidence="12 13">MKS20</strain>
    </source>
</reference>
<evidence type="ECO:0000256" key="9">
    <source>
        <dbReference type="ARBA" id="ARBA00025772"/>
    </source>
</evidence>
<dbReference type="Pfam" id="PF12019">
    <property type="entry name" value="GspH"/>
    <property type="match status" value="1"/>
</dbReference>
<keyword evidence="8" id="KW-0472">Membrane</keyword>
<dbReference type="InterPro" id="IPR022346">
    <property type="entry name" value="T2SS_GspH"/>
</dbReference>
<evidence type="ECO:0000256" key="10">
    <source>
        <dbReference type="ARBA" id="ARBA00030775"/>
    </source>
</evidence>
<sequence>MELLIAIAVLSILLSIGVGSYSSLFKRNELRGASESLYSLLTYAKSESIKSNTNIAVSFTDGNNGEWCAGVRTVTVAKNTCDCTLTDPDATDACSITANTTPPVKRLVVINGDEFKKVNLKALGSMTDKTIIFDNVRGMPVQTSRTLGHIEIETLDPNNKVRIKTNVMGNVSTCTVTGSSDYSACS</sequence>
<feature type="domain" description="General secretion pathway GspH" evidence="11">
    <location>
        <begin position="33"/>
        <end position="166"/>
    </location>
</feature>
<accession>A0ABS8W3V4</accession>
<evidence type="ECO:0000256" key="3">
    <source>
        <dbReference type="ARBA" id="ARBA00022475"/>
    </source>
</evidence>
<evidence type="ECO:0000313" key="12">
    <source>
        <dbReference type="EMBL" id="MCE2593624.1"/>
    </source>
</evidence>
<evidence type="ECO:0000256" key="6">
    <source>
        <dbReference type="ARBA" id="ARBA00022692"/>
    </source>
</evidence>
<dbReference type="EMBL" id="JAIMJA010000002">
    <property type="protein sequence ID" value="MCE2593624.1"/>
    <property type="molecule type" value="Genomic_DNA"/>
</dbReference>
<evidence type="ECO:0000259" key="11">
    <source>
        <dbReference type="Pfam" id="PF12019"/>
    </source>
</evidence>